<dbReference type="Gene3D" id="1.10.150.130">
    <property type="match status" value="1"/>
</dbReference>
<keyword evidence="4" id="KW-0233">DNA recombination</keyword>
<dbReference type="InterPro" id="IPR050808">
    <property type="entry name" value="Phage_Integrase"/>
</dbReference>
<keyword evidence="3" id="KW-0238">DNA-binding</keyword>
<reference evidence="7 8" key="1">
    <citation type="submission" date="2013-04" db="EMBL/GenBank/DDBJ databases">
        <title>The Genome Sequence of Sutterella wadsworthensis HGA0223.</title>
        <authorList>
            <consortium name="The Broad Institute Genomics Platform"/>
            <person name="Earl A."/>
            <person name="Ward D."/>
            <person name="Feldgarden M."/>
            <person name="Gevers D."/>
            <person name="Schmidt T.M."/>
            <person name="Dover J."/>
            <person name="Dai D."/>
            <person name="Walker B."/>
            <person name="Young S."/>
            <person name="Zeng Q."/>
            <person name="Gargeya S."/>
            <person name="Fitzgerald M."/>
            <person name="Haas B."/>
            <person name="Abouelleil A."/>
            <person name="Allen A.W."/>
            <person name="Alvarado L."/>
            <person name="Arachchi H.M."/>
            <person name="Berlin A.M."/>
            <person name="Chapman S.B."/>
            <person name="Gainer-Dewar J."/>
            <person name="Goldberg J."/>
            <person name="Griggs A."/>
            <person name="Gujja S."/>
            <person name="Hansen M."/>
            <person name="Howarth C."/>
            <person name="Imamovic A."/>
            <person name="Ireland A."/>
            <person name="Larimer J."/>
            <person name="McCowan C."/>
            <person name="Murphy C."/>
            <person name="Pearson M."/>
            <person name="Poon T.W."/>
            <person name="Priest M."/>
            <person name="Roberts A."/>
            <person name="Saif S."/>
            <person name="Shea T."/>
            <person name="Sisk P."/>
            <person name="Sykes S."/>
            <person name="Wortman J."/>
            <person name="Nusbaum C."/>
            <person name="Birren B."/>
        </authorList>
    </citation>
    <scope>NUCLEOTIDE SEQUENCE [LARGE SCALE GENOMIC DNA]</scope>
    <source>
        <strain evidence="7 8">HGA0223</strain>
    </source>
</reference>
<evidence type="ECO:0000256" key="4">
    <source>
        <dbReference type="ARBA" id="ARBA00023172"/>
    </source>
</evidence>
<evidence type="ECO:0000256" key="2">
    <source>
        <dbReference type="ARBA" id="ARBA00022908"/>
    </source>
</evidence>
<evidence type="ECO:0000256" key="1">
    <source>
        <dbReference type="ARBA" id="ARBA00008857"/>
    </source>
</evidence>
<dbReference type="InterPro" id="IPR038488">
    <property type="entry name" value="Integrase_DNA-bd_sf"/>
</dbReference>
<feature type="domain" description="Integrase DNA-binding" evidence="5">
    <location>
        <begin position="24"/>
        <end position="92"/>
    </location>
</feature>
<sequence length="442" mass="50104">MPKNVRPLSVKEIAAITRVGTTAVGGVPGLSVQVLQTGDRYFVYRYQIDGRRSMVSLGSLSEISLKVARERAAAYAELVKRGISPVEHRRKEAERRKRESDESARERDRQLYTVAVCAEEWIQERVQANYWAANIRGESVMRAYFRNHINPKIGAVPIGELSPQQVFDLLRPLWQTTTDTAENCKSAVFNLFRWAKARGYCVQENPADIKGVLGVLLEPLQATRKKNRNLPALDYQEIPDFFVELMASDRVSYRMTAFAILTTLRSKMVRLAKWSDVNFQERTLTIPNANFKTKGRGDHTVFLSAAALQILNGMPRYPGIDLIFPSPRQKRELSDAAMGVVFARLHERSLQSGGKGWIDPVLSKKEGVLVIATQHGTSRASFKTWTKTGENRKLFDEEAVELCMAHKLQDDYGGAYNRATLEPERRQVMEAWGQYCFSKLKL</sequence>
<dbReference type="Proteomes" id="UP000014400">
    <property type="component" value="Unassembled WGS sequence"/>
</dbReference>
<accession>S3BNK8</accession>
<dbReference type="Gene3D" id="3.30.160.390">
    <property type="entry name" value="Integrase, DNA-binding domain"/>
    <property type="match status" value="1"/>
</dbReference>
<proteinExistence type="inferred from homology"/>
<dbReference type="PANTHER" id="PTHR30629:SF2">
    <property type="entry name" value="PROPHAGE INTEGRASE INTS-RELATED"/>
    <property type="match status" value="1"/>
</dbReference>
<dbReference type="HOGENOM" id="CLU_027562_0_2_4"/>
<evidence type="ECO:0000259" key="5">
    <source>
        <dbReference type="Pfam" id="PF13356"/>
    </source>
</evidence>
<comment type="caution">
    <text evidence="7">The sequence shown here is derived from an EMBL/GenBank/DDBJ whole genome shotgun (WGS) entry which is preliminary data.</text>
</comment>
<dbReference type="GO" id="GO:0006310">
    <property type="term" value="P:DNA recombination"/>
    <property type="evidence" value="ECO:0007669"/>
    <property type="project" value="UniProtKB-KW"/>
</dbReference>
<name>S3BNK8_9BURK</name>
<dbReference type="GO" id="GO:0003677">
    <property type="term" value="F:DNA binding"/>
    <property type="evidence" value="ECO:0007669"/>
    <property type="project" value="UniProtKB-KW"/>
</dbReference>
<protein>
    <submittedName>
        <fullName evidence="7">Uncharacterized protein</fullName>
    </submittedName>
</protein>
<dbReference type="Gene3D" id="1.10.443.10">
    <property type="entry name" value="Intergrase catalytic core"/>
    <property type="match status" value="1"/>
</dbReference>
<keyword evidence="2" id="KW-0229">DNA integration</keyword>
<evidence type="ECO:0000256" key="3">
    <source>
        <dbReference type="ARBA" id="ARBA00023125"/>
    </source>
</evidence>
<dbReference type="GO" id="GO:0015074">
    <property type="term" value="P:DNA integration"/>
    <property type="evidence" value="ECO:0007669"/>
    <property type="project" value="UniProtKB-KW"/>
</dbReference>
<dbReference type="Pfam" id="PF22022">
    <property type="entry name" value="Phage_int_M"/>
    <property type="match status" value="1"/>
</dbReference>
<dbReference type="InterPro" id="IPR025166">
    <property type="entry name" value="Integrase_DNA_bind_dom"/>
</dbReference>
<dbReference type="eggNOG" id="COG0582">
    <property type="taxonomic scope" value="Bacteria"/>
</dbReference>
<dbReference type="InterPro" id="IPR011010">
    <property type="entry name" value="DNA_brk_join_enz"/>
</dbReference>
<gene>
    <name evidence="7" type="ORF">HMPREF1476_00213</name>
</gene>
<feature type="domain" description="Phage integrase central" evidence="6">
    <location>
        <begin position="116"/>
        <end position="211"/>
    </location>
</feature>
<keyword evidence="8" id="KW-1185">Reference proteome</keyword>
<dbReference type="Pfam" id="PF13356">
    <property type="entry name" value="Arm-DNA-bind_3"/>
    <property type="match status" value="1"/>
</dbReference>
<dbReference type="InterPro" id="IPR010998">
    <property type="entry name" value="Integrase_recombinase_N"/>
</dbReference>
<evidence type="ECO:0000313" key="8">
    <source>
        <dbReference type="Proteomes" id="UP000014400"/>
    </source>
</evidence>
<dbReference type="PATRIC" id="fig|1203554.3.peg.200"/>
<evidence type="ECO:0000313" key="7">
    <source>
        <dbReference type="EMBL" id="EPE01977.1"/>
    </source>
</evidence>
<dbReference type="InterPro" id="IPR013762">
    <property type="entry name" value="Integrase-like_cat_sf"/>
</dbReference>
<organism evidence="7 8">
    <name type="scientific">Sutterella wadsworthensis HGA0223</name>
    <dbReference type="NCBI Taxonomy" id="1203554"/>
    <lineage>
        <taxon>Bacteria</taxon>
        <taxon>Pseudomonadati</taxon>
        <taxon>Pseudomonadota</taxon>
        <taxon>Betaproteobacteria</taxon>
        <taxon>Burkholderiales</taxon>
        <taxon>Sutterellaceae</taxon>
        <taxon>Sutterella</taxon>
    </lineage>
</organism>
<dbReference type="PANTHER" id="PTHR30629">
    <property type="entry name" value="PROPHAGE INTEGRASE"/>
    <property type="match status" value="1"/>
</dbReference>
<dbReference type="SUPFAM" id="SSF56349">
    <property type="entry name" value="DNA breaking-rejoining enzymes"/>
    <property type="match status" value="1"/>
</dbReference>
<evidence type="ECO:0000259" key="6">
    <source>
        <dbReference type="Pfam" id="PF22022"/>
    </source>
</evidence>
<dbReference type="AlphaFoldDB" id="S3BNK8"/>
<dbReference type="InterPro" id="IPR053876">
    <property type="entry name" value="Phage_int_M"/>
</dbReference>
<comment type="similarity">
    <text evidence="1">Belongs to the 'phage' integrase family.</text>
</comment>
<dbReference type="EMBL" id="ATCF01000004">
    <property type="protein sequence ID" value="EPE01977.1"/>
    <property type="molecule type" value="Genomic_DNA"/>
</dbReference>